<dbReference type="AlphaFoldDB" id="A0A0A2V4S6"/>
<dbReference type="VEuPathDB" id="FungiDB:PAAG_12163"/>
<feature type="compositionally biased region" description="Basic and acidic residues" evidence="1">
    <location>
        <begin position="18"/>
        <end position="28"/>
    </location>
</feature>
<evidence type="ECO:0000313" key="2">
    <source>
        <dbReference type="EMBL" id="KGQ01125.1"/>
    </source>
</evidence>
<dbReference type="EMBL" id="KN294008">
    <property type="protein sequence ID" value="KGQ01125.1"/>
    <property type="molecule type" value="Genomic_DNA"/>
</dbReference>
<dbReference type="KEGG" id="pbl:PAAG_12163"/>
<gene>
    <name evidence="2" type="ORF">PAAG_12163</name>
</gene>
<feature type="region of interest" description="Disordered" evidence="1">
    <location>
        <begin position="18"/>
        <end position="37"/>
    </location>
</feature>
<sequence>MVDRLYLETPRFKEISEEMTKEMDHSSSQEEMAIQNMGSRECFSRAIRKLNFSPSAHNQLGH</sequence>
<dbReference type="HOGENOM" id="CLU_2904778_0_0_1"/>
<proteinExistence type="predicted"/>
<keyword evidence="3" id="KW-1185">Reference proteome</keyword>
<protein>
    <submittedName>
        <fullName evidence="2">Uncharacterized protein</fullName>
    </submittedName>
</protein>
<evidence type="ECO:0000256" key="1">
    <source>
        <dbReference type="SAM" id="MobiDB-lite"/>
    </source>
</evidence>
<reference evidence="2 3" key="1">
    <citation type="journal article" date="2011" name="PLoS Genet.">
        <title>Comparative genomic analysis of human fungal pathogens causing paracoccidioidomycosis.</title>
        <authorList>
            <person name="Desjardins C.A."/>
            <person name="Champion M.D."/>
            <person name="Holder J.W."/>
            <person name="Muszewska A."/>
            <person name="Goldberg J."/>
            <person name="Bailao A.M."/>
            <person name="Brigido M.M."/>
            <person name="Ferreira M.E."/>
            <person name="Garcia A.M."/>
            <person name="Grynberg M."/>
            <person name="Gujja S."/>
            <person name="Heiman D.I."/>
            <person name="Henn M.R."/>
            <person name="Kodira C.D."/>
            <person name="Leon-Narvaez H."/>
            <person name="Longo L.V."/>
            <person name="Ma L.J."/>
            <person name="Malavazi I."/>
            <person name="Matsuo A.L."/>
            <person name="Morais F.V."/>
            <person name="Pereira M."/>
            <person name="Rodriguez-Brito S."/>
            <person name="Sakthikumar S."/>
            <person name="Salem-Izacc S.M."/>
            <person name="Sykes S.M."/>
            <person name="Teixeira M.M."/>
            <person name="Vallejo M.C."/>
            <person name="Walter M.E."/>
            <person name="Yandava C."/>
            <person name="Young S."/>
            <person name="Zeng Q."/>
            <person name="Zucker J."/>
            <person name="Felipe M.S."/>
            <person name="Goldman G.H."/>
            <person name="Haas B.J."/>
            <person name="McEwen J.G."/>
            <person name="Nino-Vega G."/>
            <person name="Puccia R."/>
            <person name="San-Blas G."/>
            <person name="Soares C.M."/>
            <person name="Birren B.W."/>
            <person name="Cuomo C.A."/>
        </authorList>
    </citation>
    <scope>NUCLEOTIDE SEQUENCE [LARGE SCALE GENOMIC DNA]</scope>
    <source>
        <strain evidence="3">ATCC MYA-826 / Pb01</strain>
    </source>
</reference>
<dbReference type="GeneID" id="26970907"/>
<dbReference type="Proteomes" id="UP000002059">
    <property type="component" value="Partially assembled WGS sequence"/>
</dbReference>
<dbReference type="RefSeq" id="XP_015702679.1">
    <property type="nucleotide sequence ID" value="XM_015847688.1"/>
</dbReference>
<organism evidence="2 3">
    <name type="scientific">Paracoccidioides lutzii (strain ATCC MYA-826 / Pb01)</name>
    <name type="common">Paracoccidioides brasiliensis</name>
    <dbReference type="NCBI Taxonomy" id="502779"/>
    <lineage>
        <taxon>Eukaryota</taxon>
        <taxon>Fungi</taxon>
        <taxon>Dikarya</taxon>
        <taxon>Ascomycota</taxon>
        <taxon>Pezizomycotina</taxon>
        <taxon>Eurotiomycetes</taxon>
        <taxon>Eurotiomycetidae</taxon>
        <taxon>Onygenales</taxon>
        <taxon>Ajellomycetaceae</taxon>
        <taxon>Paracoccidioides</taxon>
    </lineage>
</organism>
<accession>A0A0A2V4S6</accession>
<name>A0A0A2V4S6_PARBA</name>
<evidence type="ECO:0000313" key="3">
    <source>
        <dbReference type="Proteomes" id="UP000002059"/>
    </source>
</evidence>